<accession>A0A261TCF3</accession>
<keyword evidence="1" id="KW-0812">Transmembrane</keyword>
<evidence type="ECO:0000313" key="2">
    <source>
        <dbReference type="EMBL" id="OZI46941.1"/>
    </source>
</evidence>
<proteinExistence type="predicted"/>
<feature type="transmembrane region" description="Helical" evidence="1">
    <location>
        <begin position="69"/>
        <end position="95"/>
    </location>
</feature>
<sequence length="119" mass="11790">MTVRTEEELGEALKNDQDTIEIEGDLQNKVLRIKATGTVAWVVAIGAIGIAVAITLGTGGAGAPVSGPVGIGAVTVLGLPTALSAVSIAVAAGGVGALNSLRRYKVVSNAGGKLVLSRD</sequence>
<gene>
    <name evidence="2" type="ORF">CAL25_19960</name>
</gene>
<dbReference type="OrthoDB" id="9256287at2"/>
<protein>
    <recommendedName>
        <fullName evidence="4">DUF4342 domain-containing protein</fullName>
    </recommendedName>
</protein>
<comment type="caution">
    <text evidence="2">The sequence shown here is derived from an EMBL/GenBank/DDBJ whole genome shotgun (WGS) entry which is preliminary data.</text>
</comment>
<keyword evidence="3" id="KW-1185">Reference proteome</keyword>
<keyword evidence="1" id="KW-1133">Transmembrane helix</keyword>
<name>A0A261TCF3_9BORD</name>
<reference evidence="2 3" key="1">
    <citation type="submission" date="2017-05" db="EMBL/GenBank/DDBJ databases">
        <title>Complete and WGS of Bordetella genogroups.</title>
        <authorList>
            <person name="Spilker T."/>
            <person name="LiPuma J."/>
        </authorList>
    </citation>
    <scope>NUCLEOTIDE SEQUENCE [LARGE SCALE GENOMIC DNA]</scope>
    <source>
        <strain evidence="2 3">AU10456</strain>
    </source>
</reference>
<dbReference type="EMBL" id="NEVP01000011">
    <property type="protein sequence ID" value="OZI46941.1"/>
    <property type="molecule type" value="Genomic_DNA"/>
</dbReference>
<evidence type="ECO:0008006" key="4">
    <source>
        <dbReference type="Google" id="ProtNLM"/>
    </source>
</evidence>
<organism evidence="2 3">
    <name type="scientific">Bordetella genomosp. 5</name>
    <dbReference type="NCBI Taxonomy" id="1395608"/>
    <lineage>
        <taxon>Bacteria</taxon>
        <taxon>Pseudomonadati</taxon>
        <taxon>Pseudomonadota</taxon>
        <taxon>Betaproteobacteria</taxon>
        <taxon>Burkholderiales</taxon>
        <taxon>Alcaligenaceae</taxon>
        <taxon>Bordetella</taxon>
    </lineage>
</organism>
<keyword evidence="1" id="KW-0472">Membrane</keyword>
<evidence type="ECO:0000256" key="1">
    <source>
        <dbReference type="SAM" id="Phobius"/>
    </source>
</evidence>
<dbReference type="AlphaFoldDB" id="A0A261TCF3"/>
<feature type="transmembrane region" description="Helical" evidence="1">
    <location>
        <begin position="39"/>
        <end position="63"/>
    </location>
</feature>
<dbReference type="RefSeq" id="WP_094803078.1">
    <property type="nucleotide sequence ID" value="NZ_NEVP01000011.1"/>
</dbReference>
<dbReference type="Proteomes" id="UP000216913">
    <property type="component" value="Unassembled WGS sequence"/>
</dbReference>
<evidence type="ECO:0000313" key="3">
    <source>
        <dbReference type="Proteomes" id="UP000216913"/>
    </source>
</evidence>